<evidence type="ECO:0000313" key="2">
    <source>
        <dbReference type="Proteomes" id="UP000886998"/>
    </source>
</evidence>
<gene>
    <name evidence="1" type="ORF">TNIN_76961</name>
</gene>
<keyword evidence="2" id="KW-1185">Reference proteome</keyword>
<dbReference type="Proteomes" id="UP000886998">
    <property type="component" value="Unassembled WGS sequence"/>
</dbReference>
<comment type="caution">
    <text evidence="1">The sequence shown here is derived from an EMBL/GenBank/DDBJ whole genome shotgun (WGS) entry which is preliminary data.</text>
</comment>
<evidence type="ECO:0000313" key="1">
    <source>
        <dbReference type="EMBL" id="GFY39508.1"/>
    </source>
</evidence>
<reference evidence="1" key="1">
    <citation type="submission" date="2020-08" db="EMBL/GenBank/DDBJ databases">
        <title>Multicomponent nature underlies the extraordinary mechanical properties of spider dragline silk.</title>
        <authorList>
            <person name="Kono N."/>
            <person name="Nakamura H."/>
            <person name="Mori M."/>
            <person name="Yoshida Y."/>
            <person name="Ohtoshi R."/>
            <person name="Malay A.D."/>
            <person name="Moran D.A.P."/>
            <person name="Tomita M."/>
            <person name="Numata K."/>
            <person name="Arakawa K."/>
        </authorList>
    </citation>
    <scope>NUCLEOTIDE SEQUENCE</scope>
</reference>
<name>A0A8X6WQH8_9ARAC</name>
<protein>
    <submittedName>
        <fullName evidence="1">Uncharacterized protein</fullName>
    </submittedName>
</protein>
<proteinExistence type="predicted"/>
<organism evidence="1 2">
    <name type="scientific">Trichonephila inaurata madagascariensis</name>
    <dbReference type="NCBI Taxonomy" id="2747483"/>
    <lineage>
        <taxon>Eukaryota</taxon>
        <taxon>Metazoa</taxon>
        <taxon>Ecdysozoa</taxon>
        <taxon>Arthropoda</taxon>
        <taxon>Chelicerata</taxon>
        <taxon>Arachnida</taxon>
        <taxon>Araneae</taxon>
        <taxon>Araneomorphae</taxon>
        <taxon>Entelegynae</taxon>
        <taxon>Araneoidea</taxon>
        <taxon>Nephilidae</taxon>
        <taxon>Trichonephila</taxon>
        <taxon>Trichonephila inaurata</taxon>
    </lineage>
</organism>
<dbReference type="AlphaFoldDB" id="A0A8X6WQH8"/>
<sequence>MYIQSNFSTDVFGMDATGRRADHRSSVLCIPMSLPSIWGETFVSCVADEGALWYWASDDVVELKPDSPHTRNVRADLSRQIHCLPRFLGGISSRSNVGTVEADPFDRDILFPEFKNTR</sequence>
<accession>A0A8X6WQH8</accession>
<dbReference type="EMBL" id="BMAV01001408">
    <property type="protein sequence ID" value="GFY39508.1"/>
    <property type="molecule type" value="Genomic_DNA"/>
</dbReference>